<dbReference type="EMBL" id="CP034562">
    <property type="protein sequence ID" value="AZQ62743.1"/>
    <property type="molecule type" value="Genomic_DNA"/>
</dbReference>
<dbReference type="OrthoDB" id="769749at2"/>
<protein>
    <recommendedName>
        <fullName evidence="3">DUF4625 domain-containing protein</fullName>
    </recommendedName>
</protein>
<reference evidence="1 2" key="1">
    <citation type="submission" date="2018-12" db="EMBL/GenBank/DDBJ databases">
        <title>Flammeovirga pectinis sp. nov., isolated from the gut of the Korean scallop, Patinopecten yessoensis.</title>
        <authorList>
            <person name="Bae J.-W."/>
            <person name="Jeong Y.-S."/>
            <person name="Kang W."/>
        </authorList>
    </citation>
    <scope>NUCLEOTIDE SEQUENCE [LARGE SCALE GENOMIC DNA]</scope>
    <source>
        <strain evidence="1 2">L12M1</strain>
    </source>
</reference>
<gene>
    <name evidence="1" type="ORF">EI427_11015</name>
</gene>
<dbReference type="KEGG" id="fll:EI427_11015"/>
<evidence type="ECO:0000313" key="1">
    <source>
        <dbReference type="EMBL" id="AZQ62743.1"/>
    </source>
</evidence>
<dbReference type="PROSITE" id="PS51257">
    <property type="entry name" value="PROKAR_LIPOPROTEIN"/>
    <property type="match status" value="1"/>
</dbReference>
<dbReference type="Proteomes" id="UP000267268">
    <property type="component" value="Chromosome 1"/>
</dbReference>
<name>A0A3Q9FNH9_9BACT</name>
<proteinExistence type="predicted"/>
<organism evidence="1 2">
    <name type="scientific">Flammeovirga pectinis</name>
    <dbReference type="NCBI Taxonomy" id="2494373"/>
    <lineage>
        <taxon>Bacteria</taxon>
        <taxon>Pseudomonadati</taxon>
        <taxon>Bacteroidota</taxon>
        <taxon>Cytophagia</taxon>
        <taxon>Cytophagales</taxon>
        <taxon>Flammeovirgaceae</taxon>
        <taxon>Flammeovirga</taxon>
    </lineage>
</organism>
<dbReference type="RefSeq" id="WP_126614546.1">
    <property type="nucleotide sequence ID" value="NZ_CP034562.1"/>
</dbReference>
<accession>A0A3Q9FNH9</accession>
<keyword evidence="2" id="KW-1185">Reference proteome</keyword>
<evidence type="ECO:0000313" key="2">
    <source>
        <dbReference type="Proteomes" id="UP000267268"/>
    </source>
</evidence>
<sequence>MNTITKFSLSFFLGAAALFSSCSKDEEPKVELAPELKIENSKEILEVLPLQAISFDVYSKSLDNTNISSISFSRELVIPERFSKAPDNIKQKSYTYNFNGYAPLKKGDYEYTFITYTEGGQSKSVKQVVRVTEEPFTLEVNEKLTENAKVGEEFTITGKVRSIRGYKSISFHTSALNPSISFYSGNKYNDVSKQTASSYTNVKSAHSIDKDGFEIFTFEVKVKVQKGDKGNKDSQKYFDVTFSAVDKWLSNPIYNKESQFKTWTKRINIK</sequence>
<evidence type="ECO:0008006" key="3">
    <source>
        <dbReference type="Google" id="ProtNLM"/>
    </source>
</evidence>
<dbReference type="AlphaFoldDB" id="A0A3Q9FNH9"/>